<keyword evidence="1" id="KW-0175">Coiled coil</keyword>
<dbReference type="Pfam" id="PF11913">
    <property type="entry name" value="DUF3431"/>
    <property type="match status" value="1"/>
</dbReference>
<name>A0A8H3PJW1_9LECA</name>
<keyword evidence="3" id="KW-0812">Transmembrane</keyword>
<keyword evidence="3" id="KW-0472">Membrane</keyword>
<evidence type="ECO:0000256" key="1">
    <source>
        <dbReference type="SAM" id="Coils"/>
    </source>
</evidence>
<comment type="caution">
    <text evidence="4">The sequence shown here is derived from an EMBL/GenBank/DDBJ whole genome shotgun (WGS) entry which is preliminary data.</text>
</comment>
<dbReference type="EMBL" id="CAJPDR010000803">
    <property type="protein sequence ID" value="CAF9942738.1"/>
    <property type="molecule type" value="Genomic_DNA"/>
</dbReference>
<feature type="transmembrane region" description="Helical" evidence="3">
    <location>
        <begin position="7"/>
        <end position="23"/>
    </location>
</feature>
<protein>
    <submittedName>
        <fullName evidence="4">Uncharacterized protein</fullName>
    </submittedName>
</protein>
<accession>A0A8H3PJW1</accession>
<gene>
    <name evidence="4" type="ORF">ALECFALPRED_009990</name>
</gene>
<dbReference type="InterPro" id="IPR021838">
    <property type="entry name" value="DUF3431"/>
</dbReference>
<feature type="region of interest" description="Disordered" evidence="2">
    <location>
        <begin position="391"/>
        <end position="413"/>
    </location>
</feature>
<evidence type="ECO:0000256" key="2">
    <source>
        <dbReference type="SAM" id="MobiDB-lite"/>
    </source>
</evidence>
<evidence type="ECO:0000313" key="4">
    <source>
        <dbReference type="EMBL" id="CAF9942738.1"/>
    </source>
</evidence>
<dbReference type="PANTHER" id="PTHR37490">
    <property type="entry name" value="EXPRESSED PROTEIN"/>
    <property type="match status" value="1"/>
</dbReference>
<dbReference type="AlphaFoldDB" id="A0A8H3PJW1"/>
<dbReference type="OrthoDB" id="426718at2759"/>
<dbReference type="PANTHER" id="PTHR37490:SF3">
    <property type="entry name" value="DUF3431 DOMAIN CONTAINING PROTEIN"/>
    <property type="match status" value="1"/>
</dbReference>
<proteinExistence type="predicted"/>
<sequence>MSALKKLIQLISIAAFIVFFSFLRKLNTENFSRGKHRAGKHEATYLDASAWSIPGRDGSISEIQGSLVSAGSSSSSYFHPGVPKPLGTTYSRVLVIPRLQSDDISWISDELPDVNTAVYIANDPLAVLHPPKNKGHEVMIYLSYIIDHYDALPDILIFMHAHRWTHHNNALLGYDAAEMVRRLNSDYVTREGYVNMRCHWSPGCPDWLHPGNLRESLEKQEEVALSKCWSELFPFDPLPAALGQACCAQFALSKERVLSIPLSRYVFYRDWITRTPLSDYVSGRIWEYSWQFLFKNQSIYCPAEHVCYCGGFGLCFGGASEFQEFEEVRRKKDQFNLEMNELREQRADINFQKNSASTVRYAYLNKQIEILEQELASRKGSALERGLNPRNRAEECGTRCKQTEGLESAGKSR</sequence>
<dbReference type="Proteomes" id="UP000664203">
    <property type="component" value="Unassembled WGS sequence"/>
</dbReference>
<reference evidence="4" key="1">
    <citation type="submission" date="2021-03" db="EMBL/GenBank/DDBJ databases">
        <authorList>
            <person name="Tagirdzhanova G."/>
        </authorList>
    </citation>
    <scope>NUCLEOTIDE SEQUENCE</scope>
</reference>
<organism evidence="4 5">
    <name type="scientific">Alectoria fallacina</name>
    <dbReference type="NCBI Taxonomy" id="1903189"/>
    <lineage>
        <taxon>Eukaryota</taxon>
        <taxon>Fungi</taxon>
        <taxon>Dikarya</taxon>
        <taxon>Ascomycota</taxon>
        <taxon>Pezizomycotina</taxon>
        <taxon>Lecanoromycetes</taxon>
        <taxon>OSLEUM clade</taxon>
        <taxon>Lecanoromycetidae</taxon>
        <taxon>Lecanorales</taxon>
        <taxon>Lecanorineae</taxon>
        <taxon>Parmeliaceae</taxon>
        <taxon>Alectoria</taxon>
    </lineage>
</organism>
<evidence type="ECO:0000256" key="3">
    <source>
        <dbReference type="SAM" id="Phobius"/>
    </source>
</evidence>
<feature type="coiled-coil region" evidence="1">
    <location>
        <begin position="325"/>
        <end position="352"/>
    </location>
</feature>
<evidence type="ECO:0000313" key="5">
    <source>
        <dbReference type="Proteomes" id="UP000664203"/>
    </source>
</evidence>
<feature type="compositionally biased region" description="Basic and acidic residues" evidence="2">
    <location>
        <begin position="391"/>
        <end position="404"/>
    </location>
</feature>
<keyword evidence="5" id="KW-1185">Reference proteome</keyword>
<keyword evidence="3" id="KW-1133">Transmembrane helix</keyword>